<organism evidence="2">
    <name type="scientific">hydrothermal vent metagenome</name>
    <dbReference type="NCBI Taxonomy" id="652676"/>
    <lineage>
        <taxon>unclassified sequences</taxon>
        <taxon>metagenomes</taxon>
        <taxon>ecological metagenomes</taxon>
    </lineage>
</organism>
<evidence type="ECO:0000313" key="2">
    <source>
        <dbReference type="EMBL" id="VAW53469.1"/>
    </source>
</evidence>
<protein>
    <recommendedName>
        <fullName evidence="1">Thioredoxin-like fold domain-containing protein</fullName>
    </recommendedName>
</protein>
<dbReference type="AlphaFoldDB" id="A0A3B0WW90"/>
<accession>A0A3B0WW90</accession>
<sequence length="345" mass="40299">MFNKSNLFYILLLFSFTALAATPGEPKNVDSDLIFEDTQLEEELTYPDWFKLSLGDLNDDLKEAKKAGKKGIITYFGQKRCAYCAQFFKTSLSDTDIVNYLQKHYDVVAFDIWGIDDVIDTDGKQYTERELSLHYKVNFTPSLVFYDSEGTPVFRLRGFYPPYKFRAALQYVTEMFYKQETFAEYFERANLGEFFLLGGLNERDFFMEKPFNLTQTLDNKKPLAVFFEQGNCHTCDLLHSEPLSKDQTIYELEQMNVVQLNMWTDTPLTTPAGKKTTAKEWAKSLNLLYAPSIIFFDPTGKEIIRVDSVTHFNRLWGVLDYVNREGYKKTDDYQSWRLQQREIAK</sequence>
<dbReference type="EMBL" id="UOFE01000034">
    <property type="protein sequence ID" value="VAW53469.1"/>
    <property type="molecule type" value="Genomic_DNA"/>
</dbReference>
<feature type="domain" description="Thioredoxin-like fold" evidence="1">
    <location>
        <begin position="66"/>
        <end position="169"/>
    </location>
</feature>
<dbReference type="InterPro" id="IPR036249">
    <property type="entry name" value="Thioredoxin-like_sf"/>
</dbReference>
<proteinExistence type="predicted"/>
<feature type="domain" description="Thioredoxin-like fold" evidence="1">
    <location>
        <begin position="218"/>
        <end position="317"/>
    </location>
</feature>
<dbReference type="Pfam" id="PF13098">
    <property type="entry name" value="Thioredoxin_2"/>
    <property type="match status" value="2"/>
</dbReference>
<dbReference type="InterPro" id="IPR012336">
    <property type="entry name" value="Thioredoxin-like_fold"/>
</dbReference>
<evidence type="ECO:0000259" key="1">
    <source>
        <dbReference type="Pfam" id="PF13098"/>
    </source>
</evidence>
<dbReference type="SUPFAM" id="SSF52833">
    <property type="entry name" value="Thioredoxin-like"/>
    <property type="match status" value="2"/>
</dbReference>
<gene>
    <name evidence="2" type="ORF">MNBD_GAMMA05-388</name>
</gene>
<name>A0A3B0WW90_9ZZZZ</name>
<reference evidence="2" key="1">
    <citation type="submission" date="2018-06" db="EMBL/GenBank/DDBJ databases">
        <authorList>
            <person name="Zhirakovskaya E."/>
        </authorList>
    </citation>
    <scope>NUCLEOTIDE SEQUENCE</scope>
</reference>
<dbReference type="Gene3D" id="3.40.30.10">
    <property type="entry name" value="Glutaredoxin"/>
    <property type="match status" value="2"/>
</dbReference>